<organism evidence="1 2">
    <name type="scientific">Gardnerella vaginalis</name>
    <dbReference type="NCBI Taxonomy" id="2702"/>
    <lineage>
        <taxon>Bacteria</taxon>
        <taxon>Bacillati</taxon>
        <taxon>Actinomycetota</taxon>
        <taxon>Actinomycetes</taxon>
        <taxon>Bifidobacteriales</taxon>
        <taxon>Bifidobacteriaceae</taxon>
        <taxon>Gardnerella</taxon>
    </lineage>
</organism>
<evidence type="ECO:0000313" key="2">
    <source>
        <dbReference type="Proteomes" id="UP000236146"/>
    </source>
</evidence>
<dbReference type="Proteomes" id="UP000236146">
    <property type="component" value="Unassembled WGS sequence"/>
</dbReference>
<reference evidence="1 2" key="1">
    <citation type="submission" date="2016-10" db="EMBL/GenBank/DDBJ databases">
        <authorList>
            <person name="Varghese N."/>
        </authorList>
    </citation>
    <scope>NUCLEOTIDE SEQUENCE [LARGE SCALE GENOMIC DNA]</scope>
    <source>
        <strain evidence="1 2">KA00225</strain>
    </source>
</reference>
<dbReference type="RefSeq" id="WP_009994572.1">
    <property type="nucleotide sequence ID" value="NZ_JAJNOV010000002.1"/>
</dbReference>
<sequence>MSEQERKVRLVIRITHTVDMNDSNGWTPQLSFIKTSILTPEKAKNIAAILNRLEAFRASKLGNTQGVLWIINATDTYDLDRITSQFGLDELKNLPEVLNPVTEISLNNLN</sequence>
<proteinExistence type="predicted"/>
<accession>A0A2K1SVA2</accession>
<protein>
    <submittedName>
        <fullName evidence="1">Uncharacterized protein</fullName>
    </submittedName>
</protein>
<dbReference type="OrthoDB" id="3242819at2"/>
<dbReference type="GeneID" id="45577296"/>
<dbReference type="EMBL" id="MNLH01000002">
    <property type="protein sequence ID" value="PNS43448.1"/>
    <property type="molecule type" value="Genomic_DNA"/>
</dbReference>
<name>A0A2K1SVA2_GARVA</name>
<dbReference type="AlphaFoldDB" id="A0A2K1SVA2"/>
<comment type="caution">
    <text evidence="1">The sequence shown here is derived from an EMBL/GenBank/DDBJ whole genome shotgun (WGS) entry which is preliminary data.</text>
</comment>
<evidence type="ECO:0000313" key="1">
    <source>
        <dbReference type="EMBL" id="PNS43448.1"/>
    </source>
</evidence>
<gene>
    <name evidence="1" type="ORF">BFS05_02405</name>
</gene>